<organism evidence="3">
    <name type="scientific">Oceaniferula spumae</name>
    <dbReference type="NCBI Taxonomy" id="2979115"/>
    <lineage>
        <taxon>Bacteria</taxon>
        <taxon>Pseudomonadati</taxon>
        <taxon>Verrucomicrobiota</taxon>
        <taxon>Verrucomicrobiia</taxon>
        <taxon>Verrucomicrobiales</taxon>
        <taxon>Verrucomicrobiaceae</taxon>
        <taxon>Oceaniferula</taxon>
    </lineage>
</organism>
<feature type="chain" id="PRO_5043803915" description="DUF2059 domain-containing protein" evidence="1">
    <location>
        <begin position="20"/>
        <end position="163"/>
    </location>
</feature>
<feature type="domain" description="DUF2059" evidence="2">
    <location>
        <begin position="86"/>
        <end position="140"/>
    </location>
</feature>
<reference evidence="3" key="1">
    <citation type="submission" date="2024-07" db="EMBL/GenBank/DDBJ databases">
        <title>Complete genome sequence of Verrucomicrobiaceae bacterium NT6N.</title>
        <authorList>
            <person name="Huang C."/>
            <person name="Takami H."/>
            <person name="Hamasaki K."/>
        </authorList>
    </citation>
    <scope>NUCLEOTIDE SEQUENCE</scope>
    <source>
        <strain evidence="3">NT6N</strain>
    </source>
</reference>
<dbReference type="Pfam" id="PF09832">
    <property type="entry name" value="DUF2059"/>
    <property type="match status" value="1"/>
</dbReference>
<proteinExistence type="predicted"/>
<evidence type="ECO:0000256" key="1">
    <source>
        <dbReference type="SAM" id="SignalP"/>
    </source>
</evidence>
<dbReference type="InterPro" id="IPR018637">
    <property type="entry name" value="DUF2059"/>
</dbReference>
<feature type="signal peptide" evidence="1">
    <location>
        <begin position="1"/>
        <end position="19"/>
    </location>
</feature>
<sequence length="163" mass="18275">MKTLILCIFAIASFSSAFGQIADEESSPALQLMKLIKLEQTMNDASKAAFSPYLNQLREQGIPEAGVKEVSDAADVYFNQVATDPDLKAEMVKLYEKEFSKEELLELVAFYKSPIGQKSLDVMPALMNTGAKLGEKYAQKYAGNFKVELQRIMKKYQDDEEQP</sequence>
<dbReference type="EMBL" id="AP026866">
    <property type="protein sequence ID" value="BDS08019.1"/>
    <property type="molecule type" value="Genomic_DNA"/>
</dbReference>
<protein>
    <recommendedName>
        <fullName evidence="2">DUF2059 domain-containing protein</fullName>
    </recommendedName>
</protein>
<accession>A0AAT9FPU5</accession>
<dbReference type="AlphaFoldDB" id="A0AAT9FPU5"/>
<evidence type="ECO:0000259" key="2">
    <source>
        <dbReference type="Pfam" id="PF09832"/>
    </source>
</evidence>
<gene>
    <name evidence="3" type="ORF">NT6N_30590</name>
</gene>
<evidence type="ECO:0000313" key="3">
    <source>
        <dbReference type="EMBL" id="BDS08019.1"/>
    </source>
</evidence>
<keyword evidence="1" id="KW-0732">Signal</keyword>
<dbReference type="KEGG" id="osu:NT6N_30590"/>
<name>A0AAT9FPU5_9BACT</name>